<comment type="caution">
    <text evidence="3">The sequence shown here is derived from an EMBL/GenBank/DDBJ whole genome shotgun (WGS) entry which is preliminary data.</text>
</comment>
<dbReference type="PANTHER" id="PTHR43709">
    <property type="entry name" value="ACONITATE ISOMERASE-RELATED"/>
    <property type="match status" value="1"/>
</dbReference>
<dbReference type="GO" id="GO:0050100">
    <property type="term" value="F:methylitaconate delta-isomerase activity"/>
    <property type="evidence" value="ECO:0007669"/>
    <property type="project" value="UniProtKB-EC"/>
</dbReference>
<keyword evidence="2 3" id="KW-0413">Isomerase</keyword>
<reference evidence="3" key="1">
    <citation type="submission" date="2019-08" db="EMBL/GenBank/DDBJ databases">
        <authorList>
            <person name="Kucharzyk K."/>
            <person name="Murdoch R.W."/>
            <person name="Higgins S."/>
            <person name="Loffler F."/>
        </authorList>
    </citation>
    <scope>NUCLEOTIDE SEQUENCE</scope>
</reference>
<accession>A0A645B449</accession>
<dbReference type="PANTHER" id="PTHR43709:SF2">
    <property type="entry name" value="DUF453 DOMAIN PROTEIN (AFU_ORTHOLOGUE AFUA_6G00360)"/>
    <property type="match status" value="1"/>
</dbReference>
<name>A0A645B449_9ZZZZ</name>
<evidence type="ECO:0000256" key="2">
    <source>
        <dbReference type="ARBA" id="ARBA00023235"/>
    </source>
</evidence>
<evidence type="ECO:0000313" key="3">
    <source>
        <dbReference type="EMBL" id="MPM60212.1"/>
    </source>
</evidence>
<dbReference type="InterPro" id="IPR007400">
    <property type="entry name" value="PrpF-like"/>
</dbReference>
<protein>
    <submittedName>
        <fullName evidence="3">3-methylitaconate isomerase</fullName>
        <ecNumber evidence="3">5.3.3.6</ecNumber>
    </submittedName>
</protein>
<proteinExistence type="inferred from homology"/>
<dbReference type="SUPFAM" id="SSF54506">
    <property type="entry name" value="Diaminopimelate epimerase-like"/>
    <property type="match status" value="2"/>
</dbReference>
<comment type="similarity">
    <text evidence="1">Belongs to the PrpF family.</text>
</comment>
<dbReference type="Gene3D" id="3.10.310.10">
    <property type="entry name" value="Diaminopimelate Epimerase, Chain A, domain 1"/>
    <property type="match status" value="2"/>
</dbReference>
<dbReference type="AlphaFoldDB" id="A0A645B449"/>
<gene>
    <name evidence="3" type="primary">mii_4</name>
    <name evidence="3" type="ORF">SDC9_107060</name>
</gene>
<sequence length="377" mass="40787">MNKLQCNIFRGGTSKGVFINEESLPQDKEKWEDILLSVMGSPDIRQIDGLGGATSTTSKVAIISKSDNPEWDVNYTFAQVSIDKPIVSYKGNCGNISSAVGPYAIEQGLVEITSPETVVRIYNTNTKKIIYSHVQTPNGEIEYDGDFSIAGVPGTASVIKLAFKDPAGAMTGKLLPTGNVVDVIDVPGYRPVEVSLVDSSNPLIFVRASDVGLTGKELPDEIDSNKEMLELLETIRGIGAVKLGFIDNYKESAEKSPGVPKLTIVAEPSTYTNVKGEVIEEKDIDILGRMMSMQLTHKTYALTGALCTATAANIEGTIVNQVVRKGFNPESINIAHPGGLMQNGVECHVDESGNIDVPWVYGYRTSRIIMDGNVYYK</sequence>
<dbReference type="EMBL" id="VSSQ01017685">
    <property type="protein sequence ID" value="MPM60212.1"/>
    <property type="molecule type" value="Genomic_DNA"/>
</dbReference>
<dbReference type="Pfam" id="PF04303">
    <property type="entry name" value="PrpF"/>
    <property type="match status" value="1"/>
</dbReference>
<organism evidence="3">
    <name type="scientific">bioreactor metagenome</name>
    <dbReference type="NCBI Taxonomy" id="1076179"/>
    <lineage>
        <taxon>unclassified sequences</taxon>
        <taxon>metagenomes</taxon>
        <taxon>ecological metagenomes</taxon>
    </lineage>
</organism>
<evidence type="ECO:0000256" key="1">
    <source>
        <dbReference type="ARBA" id="ARBA00007673"/>
    </source>
</evidence>
<dbReference type="EC" id="5.3.3.6" evidence="3"/>